<feature type="transmembrane region" description="Helical" evidence="12">
    <location>
        <begin position="330"/>
        <end position="349"/>
    </location>
</feature>
<evidence type="ECO:0000256" key="5">
    <source>
        <dbReference type="ARBA" id="ARBA00022448"/>
    </source>
</evidence>
<evidence type="ECO:0000256" key="8">
    <source>
        <dbReference type="ARBA" id="ARBA00022692"/>
    </source>
</evidence>
<evidence type="ECO:0000256" key="12">
    <source>
        <dbReference type="SAM" id="Phobius"/>
    </source>
</evidence>
<dbReference type="OrthoDB" id="9778062at2"/>
<comment type="similarity">
    <text evidence="3">Belongs to the LptF/LptG family.</text>
</comment>
<dbReference type="GO" id="GO:0043190">
    <property type="term" value="C:ATP-binding cassette (ABC) transporter complex"/>
    <property type="evidence" value="ECO:0007669"/>
    <property type="project" value="InterPro"/>
</dbReference>
<dbReference type="HOGENOM" id="CLU_028799_0_1_6"/>
<keyword evidence="10 12" id="KW-0472">Membrane</keyword>
<dbReference type="KEGG" id="hav:AT03_13790"/>
<name>A0A097R3R5_HAFAL</name>
<dbReference type="AlphaFoldDB" id="A0A097R3R5"/>
<comment type="subcellular location">
    <subcellularLocation>
        <location evidence="2">Cell inner membrane</location>
        <topology evidence="2">Multi-pass membrane protein</topology>
    </subcellularLocation>
</comment>
<dbReference type="NCBIfam" id="TIGR04407">
    <property type="entry name" value="LptF_YjgP"/>
    <property type="match status" value="1"/>
</dbReference>
<dbReference type="PANTHER" id="PTHR33529:SF7">
    <property type="entry name" value="LIPOPOLYSACCHARIDE EXPORT SYSTEM PERMEASE PROTEIN LPTF"/>
    <property type="match status" value="1"/>
</dbReference>
<evidence type="ECO:0000256" key="4">
    <source>
        <dbReference type="ARBA" id="ARBA00014213"/>
    </source>
</evidence>
<accession>A0A097R3R5</accession>
<comment type="subunit">
    <text evidence="11">Component of the lipopolysaccharide transport and assembly complex. The LptBFG transporter is composed of two ATP-binding proteins (LptB) and two transmembrane proteins (LptF and LptG).</text>
</comment>
<evidence type="ECO:0000256" key="6">
    <source>
        <dbReference type="ARBA" id="ARBA00022475"/>
    </source>
</evidence>
<protein>
    <recommendedName>
        <fullName evidence="4">Lipopolysaccharide export system permease protein LptF</fullName>
    </recommendedName>
</protein>
<dbReference type="InterPro" id="IPR005495">
    <property type="entry name" value="LptG/LptF_permease"/>
</dbReference>
<feature type="transmembrane region" description="Helical" evidence="12">
    <location>
        <begin position="99"/>
        <end position="121"/>
    </location>
</feature>
<feature type="transmembrane region" description="Helical" evidence="12">
    <location>
        <begin position="297"/>
        <end position="318"/>
    </location>
</feature>
<proteinExistence type="inferred from homology"/>
<evidence type="ECO:0000256" key="11">
    <source>
        <dbReference type="ARBA" id="ARBA00026081"/>
    </source>
</evidence>
<dbReference type="RefSeq" id="WP_025802356.1">
    <property type="nucleotide sequence ID" value="NZ_CP009706.1"/>
</dbReference>
<comment type="function">
    <text evidence="1">Part of the ABC transporter complex LptBFG involved in the translocation of lipopolysaccharide (LPS) from the inner membrane to the outer membrane.</text>
</comment>
<dbReference type="EMBL" id="CP009706">
    <property type="protein sequence ID" value="AIU73359.1"/>
    <property type="molecule type" value="Genomic_DNA"/>
</dbReference>
<evidence type="ECO:0000256" key="1">
    <source>
        <dbReference type="ARBA" id="ARBA00002265"/>
    </source>
</evidence>
<dbReference type="GO" id="GO:0015920">
    <property type="term" value="P:lipopolysaccharide transport"/>
    <property type="evidence" value="ECO:0007669"/>
    <property type="project" value="TreeGrafter"/>
</dbReference>
<dbReference type="InterPro" id="IPR030922">
    <property type="entry name" value="LptF"/>
</dbReference>
<dbReference type="Proteomes" id="UP000029986">
    <property type="component" value="Chromosome"/>
</dbReference>
<dbReference type="eggNOG" id="COG0795">
    <property type="taxonomic scope" value="Bacteria"/>
</dbReference>
<keyword evidence="8 12" id="KW-0812">Transmembrane</keyword>
<evidence type="ECO:0000256" key="2">
    <source>
        <dbReference type="ARBA" id="ARBA00004429"/>
    </source>
</evidence>
<evidence type="ECO:0000256" key="7">
    <source>
        <dbReference type="ARBA" id="ARBA00022519"/>
    </source>
</evidence>
<keyword evidence="14" id="KW-1185">Reference proteome</keyword>
<keyword evidence="6" id="KW-1003">Cell membrane</keyword>
<evidence type="ECO:0000313" key="13">
    <source>
        <dbReference type="EMBL" id="AIU73359.1"/>
    </source>
</evidence>
<evidence type="ECO:0000313" key="14">
    <source>
        <dbReference type="Proteomes" id="UP000029986"/>
    </source>
</evidence>
<dbReference type="PANTHER" id="PTHR33529">
    <property type="entry name" value="SLR0882 PROTEIN-RELATED"/>
    <property type="match status" value="1"/>
</dbReference>
<dbReference type="PATRIC" id="fig|1453496.5.peg.2809"/>
<feature type="transmembrane region" description="Helical" evidence="12">
    <location>
        <begin position="12"/>
        <end position="32"/>
    </location>
</feature>
<feature type="transmembrane region" description="Helical" evidence="12">
    <location>
        <begin position="52"/>
        <end position="78"/>
    </location>
</feature>
<keyword evidence="5" id="KW-0813">Transport</keyword>
<reference evidence="13 14" key="1">
    <citation type="journal article" date="2014" name="Gut Pathog.">
        <title>Gene clusters of Hafnia alvei strain FB1 important in survival and pathogenesis: a draft genome perspective.</title>
        <authorList>
            <person name="Tan J.Y."/>
            <person name="Yin W.F."/>
            <person name="Chan K.G."/>
        </authorList>
    </citation>
    <scope>NUCLEOTIDE SEQUENCE [LARGE SCALE GENOMIC DNA]</scope>
    <source>
        <strain evidence="13 14">FB1</strain>
    </source>
</reference>
<evidence type="ECO:0000256" key="9">
    <source>
        <dbReference type="ARBA" id="ARBA00022989"/>
    </source>
</evidence>
<organism evidence="13 14">
    <name type="scientific">Hafnia alvei FB1</name>
    <dbReference type="NCBI Taxonomy" id="1453496"/>
    <lineage>
        <taxon>Bacteria</taxon>
        <taxon>Pseudomonadati</taxon>
        <taxon>Pseudomonadota</taxon>
        <taxon>Gammaproteobacteria</taxon>
        <taxon>Enterobacterales</taxon>
        <taxon>Hafniaceae</taxon>
        <taxon>Hafnia</taxon>
    </lineage>
</organism>
<keyword evidence="9 12" id="KW-1133">Transmembrane helix</keyword>
<dbReference type="Pfam" id="PF03739">
    <property type="entry name" value="LptF_LptG"/>
    <property type="match status" value="1"/>
</dbReference>
<dbReference type="GO" id="GO:0055085">
    <property type="term" value="P:transmembrane transport"/>
    <property type="evidence" value="ECO:0007669"/>
    <property type="project" value="InterPro"/>
</dbReference>
<evidence type="ECO:0000256" key="10">
    <source>
        <dbReference type="ARBA" id="ARBA00023136"/>
    </source>
</evidence>
<evidence type="ECO:0000256" key="3">
    <source>
        <dbReference type="ARBA" id="ARBA00007725"/>
    </source>
</evidence>
<keyword evidence="7" id="KW-0997">Cell inner membrane</keyword>
<sequence length="356" mass="39769">MKLIEHYIMVEISRLVMIIVGFLIFIFASYSAQRYLTEAANGTLALKVVLDIVFYKVLIALEMLLPVGLYVSVGVALGQLYTDSEITAITAVGASPIRIYKAVMFLAIPLSIVVMIMSMYARPWAYTQIYQLEQQSQSELDISHLRAKMFNTNDNGRMILAEEIDPDSNHLTDVLIYTSSGNKTNVYRAHTVDILDPSPVTPAVMLHSGTAYTLKHQGIDDSERVYHNLELNLKPLNQSVDAKRKAKSVLSLLRSNDPADHAEVQWRESRGVNAFLMALLAIPLSRVKPRQGRFSTLLPLTILFTVIFYGGNICRSLVASGNLSASPGVWLVPIFMFTGLMVLIARDFLLPQKLFR</sequence>
<gene>
    <name evidence="13" type="ORF">AT03_13790</name>
</gene>